<organism evidence="3 4">
    <name type="scientific">Commensalibacter melissae</name>
    <dbReference type="NCBI Taxonomy" id="2070537"/>
    <lineage>
        <taxon>Bacteria</taxon>
        <taxon>Pseudomonadati</taxon>
        <taxon>Pseudomonadota</taxon>
        <taxon>Alphaproteobacteria</taxon>
        <taxon>Acetobacterales</taxon>
        <taxon>Acetobacteraceae</taxon>
    </lineage>
</organism>
<comment type="caution">
    <text evidence="3">The sequence shown here is derived from an EMBL/GenBank/DDBJ whole genome shotgun (WGS) entry which is preliminary data.</text>
</comment>
<keyword evidence="1" id="KW-0472">Membrane</keyword>
<sequence>MQNIYRIRNKFYYLFIIGFSFILPSTSVSALVEHQKTSIKTISSIVSHPDKSDNDNPVIDSILLTGNKKISSEKLLRVILLHQRSNVNETKIMQSMFKIAKEYKKANIKVTITPIIGKVINNHTSIQFDIHEK</sequence>
<evidence type="ECO:0000313" key="3">
    <source>
        <dbReference type="EMBL" id="PXZ00519.1"/>
    </source>
</evidence>
<protein>
    <recommendedName>
        <fullName evidence="2">POTRA domain-containing protein</fullName>
    </recommendedName>
</protein>
<proteinExistence type="predicted"/>
<dbReference type="Gene3D" id="3.10.20.310">
    <property type="entry name" value="membrane protein fhac"/>
    <property type="match status" value="1"/>
</dbReference>
<dbReference type="RefSeq" id="WP_110438662.1">
    <property type="nucleotide sequence ID" value="NZ_CP046393.1"/>
</dbReference>
<feature type="domain" description="POTRA" evidence="2">
    <location>
        <begin position="57"/>
        <end position="133"/>
    </location>
</feature>
<keyword evidence="4" id="KW-1185">Reference proteome</keyword>
<evidence type="ECO:0000313" key="4">
    <source>
        <dbReference type="Proteomes" id="UP000247565"/>
    </source>
</evidence>
<reference evidence="3 4" key="1">
    <citation type="submission" date="2018-05" db="EMBL/GenBank/DDBJ databases">
        <title>Reference genomes for bee gut microbiota database.</title>
        <authorList>
            <person name="Ellegaard K.M."/>
        </authorList>
    </citation>
    <scope>NUCLEOTIDE SEQUENCE [LARGE SCALE GENOMIC DNA]</scope>
    <source>
        <strain evidence="3 4">ESL0284</strain>
    </source>
</reference>
<dbReference type="GO" id="GO:0019867">
    <property type="term" value="C:outer membrane"/>
    <property type="evidence" value="ECO:0007669"/>
    <property type="project" value="InterPro"/>
</dbReference>
<dbReference type="AlphaFoldDB" id="A0A318MWZ6"/>
<accession>A0A318MWZ6</accession>
<keyword evidence="1" id="KW-0812">Transmembrane</keyword>
<name>A0A318MWZ6_9PROT</name>
<dbReference type="OrthoDB" id="9954799at2"/>
<feature type="transmembrane region" description="Helical" evidence="1">
    <location>
        <begin position="12"/>
        <end position="32"/>
    </location>
</feature>
<dbReference type="Proteomes" id="UP000247565">
    <property type="component" value="Unassembled WGS sequence"/>
</dbReference>
<dbReference type="Pfam" id="PF07244">
    <property type="entry name" value="POTRA"/>
    <property type="match status" value="1"/>
</dbReference>
<evidence type="ECO:0000259" key="2">
    <source>
        <dbReference type="Pfam" id="PF07244"/>
    </source>
</evidence>
<evidence type="ECO:0000256" key="1">
    <source>
        <dbReference type="SAM" id="Phobius"/>
    </source>
</evidence>
<dbReference type="InterPro" id="IPR010827">
    <property type="entry name" value="BamA/TamA_POTRA"/>
</dbReference>
<gene>
    <name evidence="3" type="ORF">DK869_03680</name>
</gene>
<dbReference type="EMBL" id="QGLT01000002">
    <property type="protein sequence ID" value="PXZ00519.1"/>
    <property type="molecule type" value="Genomic_DNA"/>
</dbReference>
<keyword evidence="1" id="KW-1133">Transmembrane helix</keyword>